<evidence type="ECO:0000256" key="1">
    <source>
        <dbReference type="SAM" id="Phobius"/>
    </source>
</evidence>
<dbReference type="RefSeq" id="WP_032119733.1">
    <property type="nucleotide sequence ID" value="NZ_JACOOO010000004.1"/>
</dbReference>
<reference evidence="2 3" key="1">
    <citation type="submission" date="2020-08" db="EMBL/GenBank/DDBJ databases">
        <title>Genome public.</title>
        <authorList>
            <person name="Liu C."/>
            <person name="Sun Q."/>
        </authorList>
    </citation>
    <scope>NUCLEOTIDE SEQUENCE [LARGE SCALE GENOMIC DNA]</scope>
    <source>
        <strain evidence="2 3">NSJ-6</strain>
    </source>
</reference>
<proteinExistence type="predicted"/>
<keyword evidence="1" id="KW-1133">Transmembrane helix</keyword>
<dbReference type="Proteomes" id="UP000596929">
    <property type="component" value="Unassembled WGS sequence"/>
</dbReference>
<name>A0ABR7D8Q4_9CLOT</name>
<sequence length="71" mass="8269">MKKFNVYLKYGLLINCIFLLINGSGIFPEFTKGICAGLGLTLIFMGMYFENHNRLPLSEYKRKIFNRIICK</sequence>
<dbReference type="EMBL" id="JACOOO010000004">
    <property type="protein sequence ID" value="MBC5627759.1"/>
    <property type="molecule type" value="Genomic_DNA"/>
</dbReference>
<feature type="transmembrane region" description="Helical" evidence="1">
    <location>
        <begin position="30"/>
        <end position="49"/>
    </location>
</feature>
<keyword evidence="1" id="KW-0812">Transmembrane</keyword>
<evidence type="ECO:0000313" key="3">
    <source>
        <dbReference type="Proteomes" id="UP000596929"/>
    </source>
</evidence>
<organism evidence="2 3">
    <name type="scientific">Clostridium hominis</name>
    <dbReference type="NCBI Taxonomy" id="2763036"/>
    <lineage>
        <taxon>Bacteria</taxon>
        <taxon>Bacillati</taxon>
        <taxon>Bacillota</taxon>
        <taxon>Clostridia</taxon>
        <taxon>Eubacteriales</taxon>
        <taxon>Clostridiaceae</taxon>
        <taxon>Clostridium</taxon>
    </lineage>
</organism>
<keyword evidence="3" id="KW-1185">Reference proteome</keyword>
<feature type="transmembrane region" description="Helical" evidence="1">
    <location>
        <begin position="7"/>
        <end position="24"/>
    </location>
</feature>
<gene>
    <name evidence="2" type="ORF">H8S20_02525</name>
</gene>
<evidence type="ECO:0000313" key="2">
    <source>
        <dbReference type="EMBL" id="MBC5627759.1"/>
    </source>
</evidence>
<protein>
    <submittedName>
        <fullName evidence="2">Uncharacterized protein</fullName>
    </submittedName>
</protein>
<comment type="caution">
    <text evidence="2">The sequence shown here is derived from an EMBL/GenBank/DDBJ whole genome shotgun (WGS) entry which is preliminary data.</text>
</comment>
<keyword evidence="1" id="KW-0472">Membrane</keyword>
<accession>A0ABR7D8Q4</accession>